<dbReference type="OrthoDB" id="445357at2759"/>
<evidence type="ECO:0000256" key="3">
    <source>
        <dbReference type="SAM" id="MobiDB-lite"/>
    </source>
</evidence>
<dbReference type="GeneID" id="28723222"/>
<organism evidence="5 6">
    <name type="scientific">Eremothecium sinecaudum</name>
    <dbReference type="NCBI Taxonomy" id="45286"/>
    <lineage>
        <taxon>Eukaryota</taxon>
        <taxon>Fungi</taxon>
        <taxon>Dikarya</taxon>
        <taxon>Ascomycota</taxon>
        <taxon>Saccharomycotina</taxon>
        <taxon>Saccharomycetes</taxon>
        <taxon>Saccharomycetales</taxon>
        <taxon>Saccharomycetaceae</taxon>
        <taxon>Eremothecium</taxon>
    </lineage>
</organism>
<feature type="compositionally biased region" description="Polar residues" evidence="3">
    <location>
        <begin position="106"/>
        <end position="116"/>
    </location>
</feature>
<accession>A0A0X8HQ96</accession>
<dbReference type="GO" id="GO:0016973">
    <property type="term" value="P:poly(A)+ mRNA export from nucleus"/>
    <property type="evidence" value="ECO:0007669"/>
    <property type="project" value="TreeGrafter"/>
</dbReference>
<dbReference type="Pfam" id="PF18592">
    <property type="entry name" value="Tho1_MOS11_C"/>
    <property type="match status" value="1"/>
</dbReference>
<dbReference type="Proteomes" id="UP000243052">
    <property type="component" value="Chromosome iii"/>
</dbReference>
<evidence type="ECO:0000256" key="1">
    <source>
        <dbReference type="ARBA" id="ARBA00022553"/>
    </source>
</evidence>
<proteinExistence type="inferred from homology"/>
<reference evidence="5 6" key="1">
    <citation type="submission" date="2016-01" db="EMBL/GenBank/DDBJ databases">
        <title>Genome sequence of the yeast Holleya sinecauda.</title>
        <authorList>
            <person name="Dietrich F.S."/>
        </authorList>
    </citation>
    <scope>NUCLEOTIDE SEQUENCE [LARGE SCALE GENOMIC DNA]</scope>
    <source>
        <strain evidence="5 6">ATCC 58844</strain>
    </source>
</reference>
<dbReference type="PANTHER" id="PTHR46551">
    <property type="entry name" value="SAP DOMAIN-CONTAINING RIBONUCLEOPROTEIN"/>
    <property type="match status" value="1"/>
</dbReference>
<dbReference type="Gene3D" id="1.10.720.30">
    <property type="entry name" value="SAP domain"/>
    <property type="match status" value="1"/>
</dbReference>
<comment type="similarity">
    <text evidence="2">Belongs to the SAP domain-containing ribonucleoprotein family.</text>
</comment>
<dbReference type="RefSeq" id="XP_017986987.1">
    <property type="nucleotide sequence ID" value="XM_018131125.1"/>
</dbReference>
<dbReference type="GO" id="GO:0005634">
    <property type="term" value="C:nucleus"/>
    <property type="evidence" value="ECO:0007669"/>
    <property type="project" value="TreeGrafter"/>
</dbReference>
<keyword evidence="1" id="KW-0597">Phosphoprotein</keyword>
<feature type="compositionally biased region" description="Basic residues" evidence="3">
    <location>
        <begin position="198"/>
        <end position="213"/>
    </location>
</feature>
<feature type="compositionally biased region" description="Basic and acidic residues" evidence="3">
    <location>
        <begin position="87"/>
        <end position="96"/>
    </location>
</feature>
<gene>
    <name evidence="5" type="ORF">AW171_hschr31859</name>
</gene>
<protein>
    <submittedName>
        <fullName evidence="5">HCL160Cp</fullName>
    </submittedName>
</protein>
<keyword evidence="6" id="KW-1185">Reference proteome</keyword>
<evidence type="ECO:0000256" key="2">
    <source>
        <dbReference type="ARBA" id="ARBA00046328"/>
    </source>
</evidence>
<dbReference type="EMBL" id="CP014243">
    <property type="protein sequence ID" value="AMD19991.1"/>
    <property type="molecule type" value="Genomic_DNA"/>
</dbReference>
<evidence type="ECO:0000313" key="5">
    <source>
        <dbReference type="EMBL" id="AMD19991.1"/>
    </source>
</evidence>
<name>A0A0X8HQ96_9SACH</name>
<dbReference type="InterPro" id="IPR040746">
    <property type="entry name" value="THO1_MOS11_C"/>
</dbReference>
<feature type="region of interest" description="Disordered" evidence="3">
    <location>
        <begin position="40"/>
        <end position="132"/>
    </location>
</feature>
<dbReference type="STRING" id="45286.A0A0X8HQ96"/>
<dbReference type="SMART" id="SM00513">
    <property type="entry name" value="SAP"/>
    <property type="match status" value="1"/>
</dbReference>
<evidence type="ECO:0000259" key="4">
    <source>
        <dbReference type="PROSITE" id="PS50800"/>
    </source>
</evidence>
<dbReference type="InterPro" id="IPR003034">
    <property type="entry name" value="SAP_dom"/>
</dbReference>
<evidence type="ECO:0000313" key="6">
    <source>
        <dbReference type="Proteomes" id="UP000243052"/>
    </source>
</evidence>
<dbReference type="PANTHER" id="PTHR46551:SF1">
    <property type="entry name" value="SAP DOMAIN-CONTAINING RIBONUCLEOPROTEIN"/>
    <property type="match status" value="1"/>
</dbReference>
<dbReference type="InterPro" id="IPR052240">
    <property type="entry name" value="SAP_domain_ribonucleoprotein"/>
</dbReference>
<dbReference type="Pfam" id="PF02037">
    <property type="entry name" value="SAP"/>
    <property type="match status" value="1"/>
</dbReference>
<feature type="domain" description="SAP" evidence="4">
    <location>
        <begin position="4"/>
        <end position="38"/>
    </location>
</feature>
<dbReference type="SUPFAM" id="SSF68906">
    <property type="entry name" value="SAP domain"/>
    <property type="match status" value="1"/>
</dbReference>
<dbReference type="InterPro" id="IPR036361">
    <property type="entry name" value="SAP_dom_sf"/>
</dbReference>
<feature type="region of interest" description="Disordered" evidence="3">
    <location>
        <begin position="186"/>
        <end position="213"/>
    </location>
</feature>
<dbReference type="AlphaFoldDB" id="A0A0X8HQ96"/>
<dbReference type="PROSITE" id="PS50800">
    <property type="entry name" value="SAP"/>
    <property type="match status" value="1"/>
</dbReference>
<sequence length="213" mass="22465">MTDYSGLTVAQLKDLLKTRDLPTQGLKANLVERLVQADLETSGSGAGGGAGEGKSAEPVGKVETAVKQSATPPAKAAEAADPTVNDSSKETSEKARNIPGHVSAPGSASSDITQPAPQAANPRPSLSPEEMKHIAVAHLTKKLHRAKKFGEDEAATNALQKQLARLEKFGLDLTTQLAQELGFGKGPVAAVGRQSFNPRRRPSQSKRFKGQRR</sequence>
<feature type="compositionally biased region" description="Low complexity" evidence="3">
    <location>
        <begin position="70"/>
        <end position="82"/>
    </location>
</feature>